<dbReference type="PROSITE" id="PS50089">
    <property type="entry name" value="ZF_RING_2"/>
    <property type="match status" value="1"/>
</dbReference>
<evidence type="ECO:0000259" key="6">
    <source>
        <dbReference type="PROSITE" id="PS50089"/>
    </source>
</evidence>
<protein>
    <recommendedName>
        <fullName evidence="6">RING-type domain-containing protein</fullName>
    </recommendedName>
</protein>
<evidence type="ECO:0000256" key="2">
    <source>
        <dbReference type="ARBA" id="ARBA00023043"/>
    </source>
</evidence>
<feature type="region of interest" description="Disordered" evidence="5">
    <location>
        <begin position="340"/>
        <end position="406"/>
    </location>
</feature>
<dbReference type="SMART" id="SM00248">
    <property type="entry name" value="ANK"/>
    <property type="match status" value="3"/>
</dbReference>
<feature type="repeat" description="ANK" evidence="3">
    <location>
        <begin position="86"/>
        <end position="118"/>
    </location>
</feature>
<keyword evidence="4" id="KW-0862">Zinc</keyword>
<dbReference type="PANTHER" id="PTHR24173:SF74">
    <property type="entry name" value="ANKYRIN REPEAT DOMAIN-CONTAINING PROTEIN 16"/>
    <property type="match status" value="1"/>
</dbReference>
<sequence>MRLFSRSVSLDEKAHRAVHRDDVRGLQNLLLDETSGPPEVRRACIESQDKTGRTPLVVAAGKGSYLMCRLLIEAGVDVNRIPATPSGDTALHECAINGCDGIAKLLINAGASPFLANKQGMTALDHAIAKGQAPMMRRFEERAMHAGWVFVKMHRYRGLSHAWKARWATVFRTNLGASGGVGATRTELCLYKNLYAFKPCSRFVVDGARAEIRHHNAEGTPLGLLCCIVSLPANQRCPSGIVASGDPRVGWSFEARPVCRSDAAQELQEAAWRSLTSFANAINSIGLSSSPRRRTYDSSEGYAVHRRAVSYSYDAAAMGGLRTSWPRPLASMHVRATSLPMGIPESPVPQEDGRGVDAVEGELPQGRDFSEEDAEASVHSVRIGSVMEDSFPTAPPWSSMEADTDDSALVTDAEALSEGLAASVSPEEPADRPEPVSAAPPGSAGGGDADRQDDTLEEGSHPAVVIGPFLPEAEAAGAQLGPTEGPHRVEGAGGGDGEAPAEEAPSGGSGLGSTLPQVPSHAVRNAAARGPYRVAEDDLPAQIQLTGLARLFGAGSASQHSPAQHGTGDDGTCVICLERPRTAGFVHGESVHKCCCKDCATKFKNDKEPYCPLCRRRIDHVLFAFFE</sequence>
<feature type="region of interest" description="Disordered" evidence="5">
    <location>
        <begin position="478"/>
        <end position="516"/>
    </location>
</feature>
<dbReference type="Pfam" id="PF13920">
    <property type="entry name" value="zf-C3HC4_3"/>
    <property type="match status" value="1"/>
</dbReference>
<dbReference type="PROSITE" id="PS50088">
    <property type="entry name" value="ANK_REPEAT"/>
    <property type="match status" value="2"/>
</dbReference>
<dbReference type="PROSITE" id="PS50297">
    <property type="entry name" value="ANK_REP_REGION"/>
    <property type="match status" value="2"/>
</dbReference>
<dbReference type="SUPFAM" id="SSF48403">
    <property type="entry name" value="Ankyrin repeat"/>
    <property type="match status" value="1"/>
</dbReference>
<dbReference type="EMBL" id="GBEZ01023060">
    <property type="protein sequence ID" value="JAC63806.1"/>
    <property type="molecule type" value="Transcribed_RNA"/>
</dbReference>
<feature type="region of interest" description="Disordered" evidence="5">
    <location>
        <begin position="418"/>
        <end position="456"/>
    </location>
</feature>
<evidence type="ECO:0000256" key="3">
    <source>
        <dbReference type="PROSITE-ProRule" id="PRU00023"/>
    </source>
</evidence>
<reference evidence="7" key="1">
    <citation type="submission" date="2014-05" db="EMBL/GenBank/DDBJ databases">
        <title>The transcriptome of the halophilic microalga Tetraselmis sp. GSL018 isolated from the Great Salt Lake, Utah.</title>
        <authorList>
            <person name="Jinkerson R.E."/>
            <person name="D'Adamo S."/>
            <person name="Posewitz M.C."/>
        </authorList>
    </citation>
    <scope>NUCLEOTIDE SEQUENCE</scope>
    <source>
        <strain evidence="7">GSL018</strain>
    </source>
</reference>
<dbReference type="InterPro" id="IPR002110">
    <property type="entry name" value="Ankyrin_rpt"/>
</dbReference>
<dbReference type="InterPro" id="IPR036770">
    <property type="entry name" value="Ankyrin_rpt-contain_sf"/>
</dbReference>
<feature type="repeat" description="ANK" evidence="3">
    <location>
        <begin position="51"/>
        <end position="83"/>
    </location>
</feature>
<organism evidence="7">
    <name type="scientific">Tetraselmis sp. GSL018</name>
    <dbReference type="NCBI Taxonomy" id="582737"/>
    <lineage>
        <taxon>Eukaryota</taxon>
        <taxon>Viridiplantae</taxon>
        <taxon>Chlorophyta</taxon>
        <taxon>core chlorophytes</taxon>
        <taxon>Chlorodendrophyceae</taxon>
        <taxon>Chlorodendrales</taxon>
        <taxon>Chlorodendraceae</taxon>
        <taxon>Tetraselmis</taxon>
    </lineage>
</organism>
<dbReference type="Pfam" id="PF12796">
    <property type="entry name" value="Ank_2"/>
    <property type="match status" value="1"/>
</dbReference>
<evidence type="ECO:0000256" key="5">
    <source>
        <dbReference type="SAM" id="MobiDB-lite"/>
    </source>
</evidence>
<dbReference type="PANTHER" id="PTHR24173">
    <property type="entry name" value="ANKYRIN REPEAT CONTAINING"/>
    <property type="match status" value="1"/>
</dbReference>
<keyword evidence="2 3" id="KW-0040">ANK repeat</keyword>
<name>A0A061QZS3_9CHLO</name>
<proteinExistence type="predicted"/>
<dbReference type="SUPFAM" id="SSF57850">
    <property type="entry name" value="RING/U-box"/>
    <property type="match status" value="1"/>
</dbReference>
<evidence type="ECO:0000256" key="1">
    <source>
        <dbReference type="ARBA" id="ARBA00022737"/>
    </source>
</evidence>
<gene>
    <name evidence="7" type="ORF">TSPGSL018_19711</name>
</gene>
<keyword evidence="4" id="KW-0479">Metal-binding</keyword>
<evidence type="ECO:0000313" key="7">
    <source>
        <dbReference type="EMBL" id="JAC63806.1"/>
    </source>
</evidence>
<keyword evidence="4" id="KW-0863">Zinc-finger</keyword>
<keyword evidence="1" id="KW-0677">Repeat</keyword>
<dbReference type="Gene3D" id="1.25.40.20">
    <property type="entry name" value="Ankyrin repeat-containing domain"/>
    <property type="match status" value="1"/>
</dbReference>
<dbReference type="Gene3D" id="3.30.40.10">
    <property type="entry name" value="Zinc/RING finger domain, C3HC4 (zinc finger)"/>
    <property type="match status" value="1"/>
</dbReference>
<feature type="domain" description="RING-type" evidence="6">
    <location>
        <begin position="573"/>
        <end position="615"/>
    </location>
</feature>
<dbReference type="InterPro" id="IPR001841">
    <property type="entry name" value="Znf_RING"/>
</dbReference>
<evidence type="ECO:0000256" key="4">
    <source>
        <dbReference type="PROSITE-ProRule" id="PRU00175"/>
    </source>
</evidence>
<accession>A0A061QZS3</accession>
<dbReference type="CDD" id="cd16646">
    <property type="entry name" value="mRING-HC-C2H2C4_MDM2-like"/>
    <property type="match status" value="1"/>
</dbReference>
<dbReference type="GO" id="GO:0008270">
    <property type="term" value="F:zinc ion binding"/>
    <property type="evidence" value="ECO:0007669"/>
    <property type="project" value="UniProtKB-KW"/>
</dbReference>
<dbReference type="InterPro" id="IPR013083">
    <property type="entry name" value="Znf_RING/FYVE/PHD"/>
</dbReference>
<dbReference type="AlphaFoldDB" id="A0A061QZS3"/>